<dbReference type="AlphaFoldDB" id="A0A6H5GBG0"/>
<evidence type="ECO:0000259" key="3">
    <source>
        <dbReference type="Pfam" id="PF08336"/>
    </source>
</evidence>
<reference evidence="4 5" key="1">
    <citation type="submission" date="2020-02" db="EMBL/GenBank/DDBJ databases">
        <authorList>
            <person name="Ferguson B K."/>
        </authorList>
    </citation>
    <scope>NUCLEOTIDE SEQUENCE [LARGE SCALE GENOMIC DNA]</scope>
</reference>
<dbReference type="Pfam" id="PF08336">
    <property type="entry name" value="P4Ha_N"/>
    <property type="match status" value="1"/>
</dbReference>
<feature type="domain" description="Prolyl 4-hydroxylase N-terminal" evidence="3">
    <location>
        <begin position="24"/>
        <end position="104"/>
    </location>
</feature>
<evidence type="ECO:0000313" key="5">
    <source>
        <dbReference type="Proteomes" id="UP000479000"/>
    </source>
</evidence>
<evidence type="ECO:0000256" key="2">
    <source>
        <dbReference type="SAM" id="SignalP"/>
    </source>
</evidence>
<keyword evidence="2" id="KW-0732">Signal</keyword>
<evidence type="ECO:0000313" key="4">
    <source>
        <dbReference type="EMBL" id="CAB0000627.1"/>
    </source>
</evidence>
<organism evidence="4 5">
    <name type="scientific">Nesidiocoris tenuis</name>
    <dbReference type="NCBI Taxonomy" id="355587"/>
    <lineage>
        <taxon>Eukaryota</taxon>
        <taxon>Metazoa</taxon>
        <taxon>Ecdysozoa</taxon>
        <taxon>Arthropoda</taxon>
        <taxon>Hexapoda</taxon>
        <taxon>Insecta</taxon>
        <taxon>Pterygota</taxon>
        <taxon>Neoptera</taxon>
        <taxon>Paraneoptera</taxon>
        <taxon>Hemiptera</taxon>
        <taxon>Heteroptera</taxon>
        <taxon>Panheteroptera</taxon>
        <taxon>Cimicomorpha</taxon>
        <taxon>Miridae</taxon>
        <taxon>Dicyphina</taxon>
        <taxon>Nesidiocoris</taxon>
    </lineage>
</organism>
<keyword evidence="5" id="KW-1185">Reference proteome</keyword>
<dbReference type="Gene3D" id="6.10.140.1460">
    <property type="match status" value="1"/>
</dbReference>
<feature type="non-terminal residue" evidence="4">
    <location>
        <position position="107"/>
    </location>
</feature>
<dbReference type="OrthoDB" id="420380at2759"/>
<gene>
    <name evidence="4" type="ORF">NTEN_LOCUS6414</name>
</gene>
<dbReference type="GO" id="GO:0005783">
    <property type="term" value="C:endoplasmic reticulum"/>
    <property type="evidence" value="ECO:0007669"/>
    <property type="project" value="InterPro"/>
</dbReference>
<feature type="coiled-coil region" evidence="1">
    <location>
        <begin position="38"/>
        <end position="72"/>
    </location>
</feature>
<protein>
    <recommendedName>
        <fullName evidence="3">Prolyl 4-hydroxylase N-terminal domain-containing protein</fullName>
    </recommendedName>
</protein>
<dbReference type="GO" id="GO:0004656">
    <property type="term" value="F:procollagen-proline 4-dioxygenase activity"/>
    <property type="evidence" value="ECO:0007669"/>
    <property type="project" value="InterPro"/>
</dbReference>
<keyword evidence="1" id="KW-0175">Coiled coil</keyword>
<evidence type="ECO:0000256" key="1">
    <source>
        <dbReference type="SAM" id="Coils"/>
    </source>
</evidence>
<proteinExistence type="predicted"/>
<accession>A0A6H5GBG0</accession>
<sequence length="107" mass="12526">MYILGAWVIINCLCLIRAELYTAITDLEDLLDTEAMFMETLNRYIQREEKKLERLKRKAEEYKKEHSLASADVSEYLSNPINAYLLVKRLTTDWTTTESLMTDQTAL</sequence>
<feature type="non-terminal residue" evidence="4">
    <location>
        <position position="1"/>
    </location>
</feature>
<name>A0A6H5GBG0_9HEMI</name>
<feature type="signal peptide" evidence="2">
    <location>
        <begin position="1"/>
        <end position="18"/>
    </location>
</feature>
<dbReference type="EMBL" id="CADCXU010009706">
    <property type="protein sequence ID" value="CAB0000627.1"/>
    <property type="molecule type" value="Genomic_DNA"/>
</dbReference>
<dbReference type="Proteomes" id="UP000479000">
    <property type="component" value="Unassembled WGS sequence"/>
</dbReference>
<dbReference type="InterPro" id="IPR013547">
    <property type="entry name" value="P4H_N"/>
</dbReference>
<feature type="chain" id="PRO_5026279993" description="Prolyl 4-hydroxylase N-terminal domain-containing protein" evidence="2">
    <location>
        <begin position="19"/>
        <end position="107"/>
    </location>
</feature>